<evidence type="ECO:0000313" key="6">
    <source>
        <dbReference type="EMBL" id="MFD1233510.1"/>
    </source>
</evidence>
<dbReference type="SUPFAM" id="SSF46689">
    <property type="entry name" value="Homeodomain-like"/>
    <property type="match status" value="1"/>
</dbReference>
<name>A0ABW3VGM9_9PSEU</name>
<dbReference type="InterPro" id="IPR001647">
    <property type="entry name" value="HTH_TetR"/>
</dbReference>
<feature type="DNA-binding region" description="H-T-H motif" evidence="4">
    <location>
        <begin position="30"/>
        <end position="49"/>
    </location>
</feature>
<feature type="domain" description="HTH tetR-type" evidence="5">
    <location>
        <begin position="7"/>
        <end position="67"/>
    </location>
</feature>
<dbReference type="PROSITE" id="PS50977">
    <property type="entry name" value="HTH_TETR_2"/>
    <property type="match status" value="1"/>
</dbReference>
<dbReference type="PANTHER" id="PTHR47506">
    <property type="entry name" value="TRANSCRIPTIONAL REGULATORY PROTEIN"/>
    <property type="match status" value="1"/>
</dbReference>
<organism evidence="6 7">
    <name type="scientific">Pseudonocardia benzenivorans</name>
    <dbReference type="NCBI Taxonomy" id="228005"/>
    <lineage>
        <taxon>Bacteria</taxon>
        <taxon>Bacillati</taxon>
        <taxon>Actinomycetota</taxon>
        <taxon>Actinomycetes</taxon>
        <taxon>Pseudonocardiales</taxon>
        <taxon>Pseudonocardiaceae</taxon>
        <taxon>Pseudonocardia</taxon>
    </lineage>
</organism>
<evidence type="ECO:0000313" key="7">
    <source>
        <dbReference type="Proteomes" id="UP001597182"/>
    </source>
</evidence>
<dbReference type="InterPro" id="IPR036271">
    <property type="entry name" value="Tet_transcr_reg_TetR-rel_C_sf"/>
</dbReference>
<evidence type="ECO:0000256" key="4">
    <source>
        <dbReference type="PROSITE-ProRule" id="PRU00335"/>
    </source>
</evidence>
<protein>
    <submittedName>
        <fullName evidence="6">TetR/AcrR family transcriptional regulator</fullName>
    </submittedName>
</protein>
<evidence type="ECO:0000256" key="1">
    <source>
        <dbReference type="ARBA" id="ARBA00023015"/>
    </source>
</evidence>
<dbReference type="EMBL" id="JBHTMB010000064">
    <property type="protein sequence ID" value="MFD1233510.1"/>
    <property type="molecule type" value="Genomic_DNA"/>
</dbReference>
<dbReference type="PANTHER" id="PTHR47506:SF1">
    <property type="entry name" value="HTH-TYPE TRANSCRIPTIONAL REGULATOR YJDC"/>
    <property type="match status" value="1"/>
</dbReference>
<keyword evidence="3" id="KW-0804">Transcription</keyword>
<dbReference type="InterPro" id="IPR009057">
    <property type="entry name" value="Homeodomain-like_sf"/>
</dbReference>
<evidence type="ECO:0000256" key="2">
    <source>
        <dbReference type="ARBA" id="ARBA00023125"/>
    </source>
</evidence>
<evidence type="ECO:0000259" key="5">
    <source>
        <dbReference type="PROSITE" id="PS50977"/>
    </source>
</evidence>
<comment type="caution">
    <text evidence="6">The sequence shown here is derived from an EMBL/GenBank/DDBJ whole genome shotgun (WGS) entry which is preliminary data.</text>
</comment>
<dbReference type="Proteomes" id="UP001597182">
    <property type="component" value="Unassembled WGS sequence"/>
</dbReference>
<dbReference type="PRINTS" id="PR00455">
    <property type="entry name" value="HTHTETR"/>
</dbReference>
<sequence length="193" mass="20610">MARRADPDARDRILDVASALFASRGIGAVGMAEVVHDAGCGKNLLYTHFPSKGDLVAAHLERFRRERDAAMDAAVTAAGDDPRAQLLALVRESGERVARPGFRGCPLRNFLTESPDVGGDGDTIARRFLADSRERLARLVARLGVAEPDVLTDRLALLVEGLYASAHDPRRAELGPAAVTFAEELVDAARAAA</sequence>
<keyword evidence="7" id="KW-1185">Reference proteome</keyword>
<keyword evidence="2 4" id="KW-0238">DNA-binding</keyword>
<dbReference type="RefSeq" id="WP_013677359.1">
    <property type="nucleotide sequence ID" value="NZ_BAABKS010000053.1"/>
</dbReference>
<keyword evidence="1" id="KW-0805">Transcription regulation</keyword>
<evidence type="ECO:0000256" key="3">
    <source>
        <dbReference type="ARBA" id="ARBA00023163"/>
    </source>
</evidence>
<dbReference type="Pfam" id="PF00440">
    <property type="entry name" value="TetR_N"/>
    <property type="match status" value="1"/>
</dbReference>
<reference evidence="7" key="1">
    <citation type="journal article" date="2019" name="Int. J. Syst. Evol. Microbiol.">
        <title>The Global Catalogue of Microorganisms (GCM) 10K type strain sequencing project: providing services to taxonomists for standard genome sequencing and annotation.</title>
        <authorList>
            <consortium name="The Broad Institute Genomics Platform"/>
            <consortium name="The Broad Institute Genome Sequencing Center for Infectious Disease"/>
            <person name="Wu L."/>
            <person name="Ma J."/>
        </authorList>
    </citation>
    <scope>NUCLEOTIDE SEQUENCE [LARGE SCALE GENOMIC DNA]</scope>
    <source>
        <strain evidence="7">CCUG 49018</strain>
    </source>
</reference>
<gene>
    <name evidence="6" type="ORF">ACFQ34_09475</name>
</gene>
<proteinExistence type="predicted"/>
<dbReference type="SUPFAM" id="SSF48498">
    <property type="entry name" value="Tetracyclin repressor-like, C-terminal domain"/>
    <property type="match status" value="1"/>
</dbReference>
<accession>A0ABW3VGM9</accession>
<dbReference type="Gene3D" id="1.10.357.10">
    <property type="entry name" value="Tetracycline Repressor, domain 2"/>
    <property type="match status" value="1"/>
</dbReference>